<evidence type="ECO:0000313" key="1">
    <source>
        <dbReference type="EMBL" id="MBO3732989.1"/>
    </source>
</evidence>
<sequence>MSAKTVLPIRSAVAEPPLSGTDGNAVQAFFGRLASEPKVAAILTDGDDEIRELGAAAVHEAQDAGRADPGLSPEREADLLLTLAVSFGVDVAVGQRTIEDARAALEYALARALGPSPGAAA</sequence>
<organism evidence="1 2">
    <name type="scientific">Glycomyces niveus</name>
    <dbReference type="NCBI Taxonomy" id="2820287"/>
    <lineage>
        <taxon>Bacteria</taxon>
        <taxon>Bacillati</taxon>
        <taxon>Actinomycetota</taxon>
        <taxon>Actinomycetes</taxon>
        <taxon>Glycomycetales</taxon>
        <taxon>Glycomycetaceae</taxon>
        <taxon>Glycomyces</taxon>
    </lineage>
</organism>
<name>A0ABS3U2J1_9ACTN</name>
<gene>
    <name evidence="1" type="ORF">J5V16_09160</name>
</gene>
<dbReference type="RefSeq" id="WP_208495799.1">
    <property type="nucleotide sequence ID" value="NZ_JAGFNP010000004.1"/>
</dbReference>
<evidence type="ECO:0008006" key="3">
    <source>
        <dbReference type="Google" id="ProtNLM"/>
    </source>
</evidence>
<dbReference type="InterPro" id="IPR036271">
    <property type="entry name" value="Tet_transcr_reg_TetR-rel_C_sf"/>
</dbReference>
<reference evidence="1 2" key="1">
    <citation type="submission" date="2021-03" db="EMBL/GenBank/DDBJ databases">
        <title>Glycomyces sp. nov., a novel actinomycete isolated from soil.</title>
        <authorList>
            <person name="Yang X."/>
            <person name="Xu X."/>
        </authorList>
    </citation>
    <scope>NUCLEOTIDE SEQUENCE [LARGE SCALE GENOMIC DNA]</scope>
    <source>
        <strain evidence="1 2">NEAU-S30</strain>
    </source>
</reference>
<dbReference type="Proteomes" id="UP000681341">
    <property type="component" value="Unassembled WGS sequence"/>
</dbReference>
<dbReference type="Gene3D" id="1.10.357.10">
    <property type="entry name" value="Tetracycline Repressor, domain 2"/>
    <property type="match status" value="1"/>
</dbReference>
<proteinExistence type="predicted"/>
<accession>A0ABS3U2J1</accession>
<protein>
    <recommendedName>
        <fullName evidence="3">BetI-type transcriptional repressor C-terminal domain-containing protein</fullName>
    </recommendedName>
</protein>
<dbReference type="SUPFAM" id="SSF48498">
    <property type="entry name" value="Tetracyclin repressor-like, C-terminal domain"/>
    <property type="match status" value="1"/>
</dbReference>
<dbReference type="EMBL" id="JAGFNP010000004">
    <property type="protein sequence ID" value="MBO3732989.1"/>
    <property type="molecule type" value="Genomic_DNA"/>
</dbReference>
<evidence type="ECO:0000313" key="2">
    <source>
        <dbReference type="Proteomes" id="UP000681341"/>
    </source>
</evidence>
<keyword evidence="2" id="KW-1185">Reference proteome</keyword>
<comment type="caution">
    <text evidence="1">The sequence shown here is derived from an EMBL/GenBank/DDBJ whole genome shotgun (WGS) entry which is preliminary data.</text>
</comment>